<dbReference type="EMBL" id="JAVRRT010000013">
    <property type="protein sequence ID" value="KAK5166680.1"/>
    <property type="molecule type" value="Genomic_DNA"/>
</dbReference>
<evidence type="ECO:0000256" key="2">
    <source>
        <dbReference type="ARBA" id="ARBA00022801"/>
    </source>
</evidence>
<dbReference type="PANTHER" id="PTHR22748:SF14">
    <property type="entry name" value="ENDONUCLEASE_EXONUCLEASE_PHOSPHATASE DOMAIN-CONTAINING PROTEIN"/>
    <property type="match status" value="1"/>
</dbReference>
<feature type="site" description="Important for catalytic activity" evidence="6">
    <location>
        <position position="348"/>
    </location>
</feature>
<feature type="region of interest" description="Disordered" evidence="7">
    <location>
        <begin position="1"/>
        <end position="27"/>
    </location>
</feature>
<dbReference type="RefSeq" id="XP_064656562.1">
    <property type="nucleotide sequence ID" value="XM_064805457.1"/>
</dbReference>
<reference evidence="8 9" key="1">
    <citation type="submission" date="2023-08" db="EMBL/GenBank/DDBJ databases">
        <title>Black Yeasts Isolated from many extreme environments.</title>
        <authorList>
            <person name="Coleine C."/>
            <person name="Stajich J.E."/>
            <person name="Selbmann L."/>
        </authorList>
    </citation>
    <scope>NUCLEOTIDE SEQUENCE [LARGE SCALE GENOMIC DNA]</scope>
    <source>
        <strain evidence="8 9">CCFEE 5935</strain>
    </source>
</reference>
<feature type="binding site" evidence="5">
    <location>
        <position position="89"/>
    </location>
    <ligand>
        <name>Mg(2+)</name>
        <dbReference type="ChEBI" id="CHEBI:18420"/>
        <label>1</label>
    </ligand>
</feature>
<dbReference type="AlphaFoldDB" id="A0AAV9P279"/>
<keyword evidence="9" id="KW-1185">Reference proteome</keyword>
<feature type="active site" description="Proton donor/acceptor" evidence="4">
    <location>
        <position position="242"/>
    </location>
</feature>
<keyword evidence="2" id="KW-0378">Hydrolase</keyword>
<evidence type="ECO:0000256" key="5">
    <source>
        <dbReference type="PIRSR" id="PIRSR604808-2"/>
    </source>
</evidence>
<dbReference type="GO" id="GO:0008311">
    <property type="term" value="F:double-stranded DNA 3'-5' DNA exonuclease activity"/>
    <property type="evidence" value="ECO:0007669"/>
    <property type="project" value="TreeGrafter"/>
</dbReference>
<dbReference type="GO" id="GO:0005634">
    <property type="term" value="C:nucleus"/>
    <property type="evidence" value="ECO:0007669"/>
    <property type="project" value="TreeGrafter"/>
</dbReference>
<feature type="compositionally biased region" description="Acidic residues" evidence="7">
    <location>
        <begin position="293"/>
        <end position="302"/>
    </location>
</feature>
<dbReference type="PROSITE" id="PS51435">
    <property type="entry name" value="AP_NUCLEASE_F1_4"/>
    <property type="match status" value="1"/>
</dbReference>
<dbReference type="PANTHER" id="PTHR22748">
    <property type="entry name" value="AP ENDONUCLEASE"/>
    <property type="match status" value="1"/>
</dbReference>
<accession>A0AAV9P279</accession>
<protein>
    <recommendedName>
        <fullName evidence="10">DNase I-like protein</fullName>
    </recommendedName>
</protein>
<dbReference type="GO" id="GO:0003906">
    <property type="term" value="F:DNA-(apurinic or apyrimidinic site) endonuclease activity"/>
    <property type="evidence" value="ECO:0007669"/>
    <property type="project" value="TreeGrafter"/>
</dbReference>
<proteinExistence type="predicted"/>
<feature type="compositionally biased region" description="Polar residues" evidence="7">
    <location>
        <begin position="280"/>
        <end position="291"/>
    </location>
</feature>
<evidence type="ECO:0008006" key="10">
    <source>
        <dbReference type="Google" id="ProtNLM"/>
    </source>
</evidence>
<feature type="binding site" evidence="5">
    <location>
        <position position="376"/>
    </location>
    <ligand>
        <name>Mg(2+)</name>
        <dbReference type="ChEBI" id="CHEBI:18420"/>
        <label>1</label>
    </ligand>
</feature>
<feature type="binding site" evidence="5">
    <location>
        <position position="244"/>
    </location>
    <ligand>
        <name>Mg(2+)</name>
        <dbReference type="ChEBI" id="CHEBI:18420"/>
        <label>1</label>
    </ligand>
</feature>
<feature type="site" description="Transition state stabilizer" evidence="6">
    <location>
        <position position="244"/>
    </location>
</feature>
<evidence type="ECO:0000256" key="7">
    <source>
        <dbReference type="SAM" id="MobiDB-lite"/>
    </source>
</evidence>
<feature type="site" description="Interaction with DNA substrate" evidence="6">
    <location>
        <position position="377"/>
    </location>
</feature>
<feature type="region of interest" description="Disordered" evidence="7">
    <location>
        <begin position="279"/>
        <end position="315"/>
    </location>
</feature>
<evidence type="ECO:0000313" key="9">
    <source>
        <dbReference type="Proteomes" id="UP001337655"/>
    </source>
</evidence>
<evidence type="ECO:0000256" key="3">
    <source>
        <dbReference type="ARBA" id="ARBA00022842"/>
    </source>
</evidence>
<evidence type="ECO:0000313" key="8">
    <source>
        <dbReference type="EMBL" id="KAK5166680.1"/>
    </source>
</evidence>
<evidence type="ECO:0000256" key="1">
    <source>
        <dbReference type="ARBA" id="ARBA00022723"/>
    </source>
</evidence>
<feature type="binding site" evidence="5">
    <location>
        <position position="377"/>
    </location>
    <ligand>
        <name>Mg(2+)</name>
        <dbReference type="ChEBI" id="CHEBI:18420"/>
        <label>1</label>
    </ligand>
</feature>
<dbReference type="InterPro" id="IPR004808">
    <property type="entry name" value="AP_endonuc_1"/>
</dbReference>
<feature type="active site" description="Proton acceptor" evidence="4">
    <location>
        <position position="377"/>
    </location>
</feature>
<dbReference type="SUPFAM" id="SSF56219">
    <property type="entry name" value="DNase I-like"/>
    <property type="match status" value="1"/>
</dbReference>
<dbReference type="Gene3D" id="3.60.10.10">
    <property type="entry name" value="Endonuclease/exonuclease/phosphatase"/>
    <property type="match status" value="1"/>
</dbReference>
<dbReference type="InterPro" id="IPR036691">
    <property type="entry name" value="Endo/exonu/phosph_ase_sf"/>
</dbReference>
<sequence length="399" mass="44390">MSAQKSIQERAISPPGSRKRKRPISEPHGQSLKVYSWNVNGIGPFLQPSVASYFKAAGSSGDAGQSAGKASLRDFLRRRGWPTLLFVQEVKINPDDAATIRGMEKAVKRQPDEPDDAADYESHFCFPSDKHNARGFGRKVYGVCSIIRTDFRKRYIDRIRQVDWDTEGRFLVIETRANAGIPKLALINVYAVNGTDNPYKDPTSGEVIGTRHDRKLRVHELLQAEIRQLEADGFGGTIVAGDVNIARTPLDGHPNLRTFPKQHCINRADFEARFLADPSLQAQPPSASRPEQTSEEEPDGEDAPSNSTASKPASLGMVDTFRSLHPTQRSYTYYPRTKPFGESCDRVDLILISRSLQSNLKAAGMHETVQERGPSDHVPLYAELEFGLEQEEEEAGSNR</sequence>
<dbReference type="Proteomes" id="UP001337655">
    <property type="component" value="Unassembled WGS sequence"/>
</dbReference>
<keyword evidence="1 5" id="KW-0479">Metal-binding</keyword>
<comment type="caution">
    <text evidence="8">The sequence shown here is derived from an EMBL/GenBank/DDBJ whole genome shotgun (WGS) entry which is preliminary data.</text>
</comment>
<organism evidence="8 9">
    <name type="scientific">Saxophila tyrrhenica</name>
    <dbReference type="NCBI Taxonomy" id="1690608"/>
    <lineage>
        <taxon>Eukaryota</taxon>
        <taxon>Fungi</taxon>
        <taxon>Dikarya</taxon>
        <taxon>Ascomycota</taxon>
        <taxon>Pezizomycotina</taxon>
        <taxon>Dothideomycetes</taxon>
        <taxon>Dothideomycetidae</taxon>
        <taxon>Mycosphaerellales</taxon>
        <taxon>Extremaceae</taxon>
        <taxon>Saxophila</taxon>
    </lineage>
</organism>
<dbReference type="GO" id="GO:0046872">
    <property type="term" value="F:metal ion binding"/>
    <property type="evidence" value="ECO:0007669"/>
    <property type="project" value="UniProtKB-KW"/>
</dbReference>
<keyword evidence="5" id="KW-0464">Manganese</keyword>
<feature type="binding site" evidence="5">
    <location>
        <position position="38"/>
    </location>
    <ligand>
        <name>Mg(2+)</name>
        <dbReference type="ChEBI" id="CHEBI:18420"/>
        <label>1</label>
    </ligand>
</feature>
<dbReference type="GO" id="GO:0008081">
    <property type="term" value="F:phosphoric diester hydrolase activity"/>
    <property type="evidence" value="ECO:0007669"/>
    <property type="project" value="TreeGrafter"/>
</dbReference>
<comment type="cofactor">
    <cofactor evidence="5">
        <name>Mg(2+)</name>
        <dbReference type="ChEBI" id="CHEBI:18420"/>
    </cofactor>
    <cofactor evidence="5">
        <name>Mn(2+)</name>
        <dbReference type="ChEBI" id="CHEBI:29035"/>
    </cofactor>
    <text evidence="5">Probably binds two magnesium or manganese ions per subunit.</text>
</comment>
<evidence type="ECO:0000256" key="4">
    <source>
        <dbReference type="PIRSR" id="PIRSR604808-1"/>
    </source>
</evidence>
<dbReference type="GeneID" id="89929558"/>
<dbReference type="GO" id="GO:0006284">
    <property type="term" value="P:base-excision repair"/>
    <property type="evidence" value="ECO:0007669"/>
    <property type="project" value="TreeGrafter"/>
</dbReference>
<feature type="active site" evidence="4">
    <location>
        <position position="190"/>
    </location>
</feature>
<keyword evidence="3 5" id="KW-0460">Magnesium</keyword>
<name>A0AAV9P279_9PEZI</name>
<feature type="binding site" evidence="5">
    <location>
        <position position="242"/>
    </location>
    <ligand>
        <name>Mg(2+)</name>
        <dbReference type="ChEBI" id="CHEBI:18420"/>
        <label>1</label>
    </ligand>
</feature>
<evidence type="ECO:0000256" key="6">
    <source>
        <dbReference type="PIRSR" id="PIRSR604808-3"/>
    </source>
</evidence>
<gene>
    <name evidence="8" type="ORF">LTR77_008224</name>
</gene>